<dbReference type="AlphaFoldDB" id="A0A4Q4ZLG5"/>
<evidence type="ECO:0000259" key="8">
    <source>
        <dbReference type="PROSITE" id="PS50850"/>
    </source>
</evidence>
<feature type="transmembrane region" description="Helical" evidence="7">
    <location>
        <begin position="177"/>
        <end position="197"/>
    </location>
</feature>
<dbReference type="InterPro" id="IPR011701">
    <property type="entry name" value="MFS"/>
</dbReference>
<dbReference type="GO" id="GO:0005886">
    <property type="term" value="C:plasma membrane"/>
    <property type="evidence" value="ECO:0007669"/>
    <property type="project" value="UniProtKB-SubCell"/>
</dbReference>
<evidence type="ECO:0000256" key="4">
    <source>
        <dbReference type="ARBA" id="ARBA00022692"/>
    </source>
</evidence>
<feature type="transmembrane region" description="Helical" evidence="7">
    <location>
        <begin position="411"/>
        <end position="430"/>
    </location>
</feature>
<proteinExistence type="predicted"/>
<organism evidence="9 10">
    <name type="scientific">Nocardioides guangzhouensis</name>
    <dbReference type="NCBI Taxonomy" id="2497878"/>
    <lineage>
        <taxon>Bacteria</taxon>
        <taxon>Bacillati</taxon>
        <taxon>Actinomycetota</taxon>
        <taxon>Actinomycetes</taxon>
        <taxon>Propionibacteriales</taxon>
        <taxon>Nocardioidaceae</taxon>
        <taxon>Nocardioides</taxon>
    </lineage>
</organism>
<comment type="caution">
    <text evidence="9">The sequence shown here is derived from an EMBL/GenBank/DDBJ whole genome shotgun (WGS) entry which is preliminary data.</text>
</comment>
<dbReference type="CDD" id="cd17321">
    <property type="entry name" value="MFS_MMR_MDR_like"/>
    <property type="match status" value="1"/>
</dbReference>
<dbReference type="NCBIfam" id="TIGR00711">
    <property type="entry name" value="efflux_EmrB"/>
    <property type="match status" value="1"/>
</dbReference>
<dbReference type="EMBL" id="SDKM01000002">
    <property type="protein sequence ID" value="RYP88785.1"/>
    <property type="molecule type" value="Genomic_DNA"/>
</dbReference>
<evidence type="ECO:0000256" key="1">
    <source>
        <dbReference type="ARBA" id="ARBA00004651"/>
    </source>
</evidence>
<evidence type="ECO:0000313" key="9">
    <source>
        <dbReference type="EMBL" id="RYP88785.1"/>
    </source>
</evidence>
<evidence type="ECO:0000256" key="3">
    <source>
        <dbReference type="ARBA" id="ARBA00022475"/>
    </source>
</evidence>
<dbReference type="SUPFAM" id="SSF103473">
    <property type="entry name" value="MFS general substrate transporter"/>
    <property type="match status" value="1"/>
</dbReference>
<dbReference type="Gene3D" id="1.20.1250.20">
    <property type="entry name" value="MFS general substrate transporter like domains"/>
    <property type="match status" value="1"/>
</dbReference>
<gene>
    <name evidence="9" type="ORF">EKO23_02460</name>
</gene>
<feature type="transmembrane region" description="Helical" evidence="7">
    <location>
        <begin position="57"/>
        <end position="76"/>
    </location>
</feature>
<feature type="transmembrane region" description="Helical" evidence="7">
    <location>
        <begin position="82"/>
        <end position="103"/>
    </location>
</feature>
<evidence type="ECO:0000256" key="5">
    <source>
        <dbReference type="ARBA" id="ARBA00022989"/>
    </source>
</evidence>
<dbReference type="PANTHER" id="PTHR42718">
    <property type="entry name" value="MAJOR FACILITATOR SUPERFAMILY MULTIDRUG TRANSPORTER MFSC"/>
    <property type="match status" value="1"/>
</dbReference>
<feature type="domain" description="Major facilitator superfamily (MFS) profile" evidence="8">
    <location>
        <begin position="1"/>
        <end position="434"/>
    </location>
</feature>
<feature type="transmembrane region" description="Helical" evidence="7">
    <location>
        <begin position="27"/>
        <end position="45"/>
    </location>
</feature>
<keyword evidence="3" id="KW-1003">Cell membrane</keyword>
<keyword evidence="5 7" id="KW-1133">Transmembrane helix</keyword>
<keyword evidence="10" id="KW-1185">Reference proteome</keyword>
<feature type="transmembrane region" description="Helical" evidence="7">
    <location>
        <begin position="269"/>
        <end position="291"/>
    </location>
</feature>
<feature type="transmembrane region" description="Helical" evidence="7">
    <location>
        <begin position="144"/>
        <end position="165"/>
    </location>
</feature>
<dbReference type="InterPro" id="IPR036259">
    <property type="entry name" value="MFS_trans_sf"/>
</dbReference>
<feature type="transmembrane region" description="Helical" evidence="7">
    <location>
        <begin position="203"/>
        <end position="221"/>
    </location>
</feature>
<sequence length="440" mass="44864">MAFLDGSIVNVALRTIGEDLDASLAQLQWITNGYLLSLASLILLGGSLGDRFGRRRVFVVGTLVFAGASLLCGLAPTPELLIVARIVQGVGGALLTPGSLAMIQGTFVPDDRGRAIGSWSGLGGIAAAIGPFVGGALIDYASWRWIFLINIPLAAATILIAQRYVPETSDPSASRRFDVTGAALGSLALGGSTYALIEWGSPVAALAAVLGIGAAVGFLLVESRSSHPMLPLGLFRDRTFSAANAMTFLVYAALGAVSFFVVLQLQVVVGWSALAAGVAMLPITLCLLFLASRFGALGTRIGPRIPMTVGPLAMSAGTFLLVGIDAGMRYVTDALPGLVVFGLGLAVMVAPLTATVLAAAPGHRAGIASGVNNAVARSGSLLAVAALPAAVGLTGAEYADPALFEVGYRKAMVACALLLALGGAVSWALIRNPFKVPAPQ</sequence>
<protein>
    <submittedName>
        <fullName evidence="9">DHA2 family efflux MFS transporter permease subunit</fullName>
    </submittedName>
</protein>
<evidence type="ECO:0000256" key="7">
    <source>
        <dbReference type="SAM" id="Phobius"/>
    </source>
</evidence>
<feature type="transmembrane region" description="Helical" evidence="7">
    <location>
        <begin position="242"/>
        <end position="263"/>
    </location>
</feature>
<feature type="transmembrane region" description="Helical" evidence="7">
    <location>
        <begin position="312"/>
        <end position="332"/>
    </location>
</feature>
<dbReference type="OrthoDB" id="7375466at2"/>
<keyword evidence="4 7" id="KW-0812">Transmembrane</keyword>
<dbReference type="InterPro" id="IPR004638">
    <property type="entry name" value="EmrB-like"/>
</dbReference>
<reference evidence="9 10" key="1">
    <citation type="submission" date="2019-01" db="EMBL/GenBank/DDBJ databases">
        <title>Nocardioides guangzhouensis sp. nov., an actinobacterium isolated from soil.</title>
        <authorList>
            <person name="Fu Y."/>
            <person name="Cai Y."/>
            <person name="Lin Z."/>
            <person name="Chen P."/>
        </authorList>
    </citation>
    <scope>NUCLEOTIDE SEQUENCE [LARGE SCALE GENOMIC DNA]</scope>
    <source>
        <strain evidence="9 10">130</strain>
    </source>
</reference>
<feature type="transmembrane region" description="Helical" evidence="7">
    <location>
        <begin position="381"/>
        <end position="399"/>
    </location>
</feature>
<dbReference type="PROSITE" id="PS50850">
    <property type="entry name" value="MFS"/>
    <property type="match status" value="1"/>
</dbReference>
<evidence type="ECO:0000256" key="6">
    <source>
        <dbReference type="ARBA" id="ARBA00023136"/>
    </source>
</evidence>
<name>A0A4Q4ZLG5_9ACTN</name>
<comment type="subcellular location">
    <subcellularLocation>
        <location evidence="1">Cell membrane</location>
        <topology evidence="1">Multi-pass membrane protein</topology>
    </subcellularLocation>
</comment>
<feature type="transmembrane region" description="Helical" evidence="7">
    <location>
        <begin position="115"/>
        <end position="138"/>
    </location>
</feature>
<dbReference type="Pfam" id="PF07690">
    <property type="entry name" value="MFS_1"/>
    <property type="match status" value="1"/>
</dbReference>
<evidence type="ECO:0000313" key="10">
    <source>
        <dbReference type="Proteomes" id="UP000295198"/>
    </source>
</evidence>
<dbReference type="InterPro" id="IPR020846">
    <property type="entry name" value="MFS_dom"/>
</dbReference>
<dbReference type="GO" id="GO:0022857">
    <property type="term" value="F:transmembrane transporter activity"/>
    <property type="evidence" value="ECO:0007669"/>
    <property type="project" value="InterPro"/>
</dbReference>
<dbReference type="PANTHER" id="PTHR42718:SF42">
    <property type="entry name" value="EXPORT PROTEIN"/>
    <property type="match status" value="1"/>
</dbReference>
<feature type="transmembrane region" description="Helical" evidence="7">
    <location>
        <begin position="338"/>
        <end position="360"/>
    </location>
</feature>
<evidence type="ECO:0000256" key="2">
    <source>
        <dbReference type="ARBA" id="ARBA00022448"/>
    </source>
</evidence>
<accession>A0A4Q4ZLG5</accession>
<keyword evidence="6 7" id="KW-0472">Membrane</keyword>
<dbReference type="Proteomes" id="UP000295198">
    <property type="component" value="Unassembled WGS sequence"/>
</dbReference>
<dbReference type="Gene3D" id="1.20.1720.10">
    <property type="entry name" value="Multidrug resistance protein D"/>
    <property type="match status" value="1"/>
</dbReference>
<keyword evidence="2" id="KW-0813">Transport</keyword>